<feature type="chain" id="PRO_5046485930" evidence="1">
    <location>
        <begin position="23"/>
        <end position="284"/>
    </location>
</feature>
<dbReference type="RefSeq" id="WP_230840404.1">
    <property type="nucleotide sequence ID" value="NZ_CP063845.1"/>
</dbReference>
<proteinExistence type="predicted"/>
<evidence type="ECO:0000313" key="2">
    <source>
        <dbReference type="EMBL" id="UFP93402.1"/>
    </source>
</evidence>
<accession>A0ABY3PIN8</accession>
<protein>
    <submittedName>
        <fullName evidence="2">Uncharacterized protein</fullName>
    </submittedName>
</protein>
<name>A0ABY3PIN8_9CYAN</name>
<organism evidence="2 3">
    <name type="scientific">Gloeobacter morelensis MG652769</name>
    <dbReference type="NCBI Taxonomy" id="2781736"/>
    <lineage>
        <taxon>Bacteria</taxon>
        <taxon>Bacillati</taxon>
        <taxon>Cyanobacteriota</taxon>
        <taxon>Cyanophyceae</taxon>
        <taxon>Gloeobacterales</taxon>
        <taxon>Gloeobacteraceae</taxon>
        <taxon>Gloeobacter</taxon>
        <taxon>Gloeobacter morelensis</taxon>
    </lineage>
</organism>
<gene>
    <name evidence="2" type="ORF">ISF26_16580</name>
</gene>
<dbReference type="Proteomes" id="UP001054846">
    <property type="component" value="Chromosome"/>
</dbReference>
<feature type="signal peptide" evidence="1">
    <location>
        <begin position="1"/>
        <end position="22"/>
    </location>
</feature>
<keyword evidence="3" id="KW-1185">Reference proteome</keyword>
<dbReference type="EMBL" id="CP063845">
    <property type="protein sequence ID" value="UFP93402.1"/>
    <property type="molecule type" value="Genomic_DNA"/>
</dbReference>
<evidence type="ECO:0000256" key="1">
    <source>
        <dbReference type="SAM" id="SignalP"/>
    </source>
</evidence>
<keyword evidence="1" id="KW-0732">Signal</keyword>
<reference evidence="2 3" key="1">
    <citation type="journal article" date="2021" name="Genome Biol. Evol.">
        <title>Complete Genome Sequencing of a Novel Gloeobacter Species from a Waterfall Cave in Mexico.</title>
        <authorList>
            <person name="Saw J.H."/>
            <person name="Cardona T."/>
            <person name="Montejano G."/>
        </authorList>
    </citation>
    <scope>NUCLEOTIDE SEQUENCE [LARGE SCALE GENOMIC DNA]</scope>
    <source>
        <strain evidence="2">MG652769</strain>
    </source>
</reference>
<dbReference type="SUPFAM" id="SSF50956">
    <property type="entry name" value="Thermostable phytase (3-phytase)"/>
    <property type="match status" value="1"/>
</dbReference>
<sequence length="284" mass="31091">MHTPRWLIAAAIWILIAAPARSACQPQAMAQLPVPLLAEVSGMVRGGSGNFWWFINDSGDGAHLYAVDDSSKLKGKVSVAGANNVDWEDLAAGRCPDGNGRCLFIGDIGNNALKRQDLAIYVVREPEPVSGKAEVLLALPLRYPDRPADAEALVYDEQNRQLVLFTKEFSGLSRVYTRSLAPAETVLKPIARLDLSEREIGDNLLSGASISPDGKILMLRSYFTAFRWQRGAAENWEQLLARAPEAIALEKEPQGEALATDGNEGHFFTTSEVKPVLMRYPCKL</sequence>
<evidence type="ECO:0000313" key="3">
    <source>
        <dbReference type="Proteomes" id="UP001054846"/>
    </source>
</evidence>